<feature type="binding site" evidence="10">
    <location>
        <position position="211"/>
    </location>
    <ligand>
        <name>L-aspartate</name>
        <dbReference type="ChEBI" id="CHEBI:29991"/>
    </ligand>
</feature>
<dbReference type="AlphaFoldDB" id="A0A0P7HEI9"/>
<evidence type="ECO:0000256" key="10">
    <source>
        <dbReference type="HAMAP-Rule" id="MF_02075"/>
    </source>
</evidence>
<evidence type="ECO:0000259" key="11">
    <source>
        <dbReference type="PROSITE" id="PS50862"/>
    </source>
</evidence>
<feature type="binding site" evidence="10">
    <location>
        <position position="357"/>
    </location>
    <ligand>
        <name>Mg(2+)</name>
        <dbReference type="ChEBI" id="CHEBI:18420"/>
        <label>2</label>
    </ligand>
</feature>
<dbReference type="GO" id="GO:0005829">
    <property type="term" value="C:cytosol"/>
    <property type="evidence" value="ECO:0007669"/>
    <property type="project" value="TreeGrafter"/>
</dbReference>
<keyword evidence="10" id="KW-0479">Metal-binding</keyword>
<dbReference type="NCBIfam" id="TIGR00458">
    <property type="entry name" value="aspS_nondisc"/>
    <property type="match status" value="1"/>
</dbReference>
<accession>A0A0P7HEI9</accession>
<feature type="domain" description="Aminoacyl-transfer RNA synthetases class-II family profile" evidence="11">
    <location>
        <begin position="134"/>
        <end position="426"/>
    </location>
</feature>
<keyword evidence="3 10" id="KW-0963">Cytoplasm</keyword>
<dbReference type="InterPro" id="IPR004365">
    <property type="entry name" value="NA-bd_OB_tRNA"/>
</dbReference>
<sequence>MLERTYIDDVSADDETTTIAGHVHDTRDLGGILFVMVRDRTGTMQAVFKEDREPELFAEAEALDRETVIQLGGEVSETDQAPGGVELVPTELTVVSEAKEAPTLEVSKDVDADLSTRLDNRHLDVRDPETRAVFSLRSKAMEAMKQYFYDEEFEEVDTPALSTAGAEGGADLFPVVYYDKEAYLSQSPQLYKQLLVAAGFDRLFEVGHAFRAEEFATSRHVSEIAMFDVELGYIEDHHDVMDVQEESLRAAIEAVQENAGRELELLDADPVLPEEPFPRLTFDEALDILEEEFGHFPDDPTDLDTKGERLLGEHFAEQGHPAVFVVGYPEEKFYYKQGVEGDDIASRKFDLIYRGEELSSGGQREHDIDRLVEVMEEQGVDPDNFEFYLDAFRYGAPPHGGYGLGIDRLVKGLADLDNVKEAILFPRDPDRLEP</sequence>
<proteinExistence type="inferred from homology"/>
<feature type="binding site" evidence="10">
    <location>
        <begin position="405"/>
        <end position="408"/>
    </location>
    <ligand>
        <name>ATP</name>
        <dbReference type="ChEBI" id="CHEBI:30616"/>
    </ligand>
</feature>
<evidence type="ECO:0000256" key="8">
    <source>
        <dbReference type="ARBA" id="ARBA00022917"/>
    </source>
</evidence>
<dbReference type="EC" id="6.1.1.23" evidence="10"/>
<dbReference type="SUPFAM" id="SSF50249">
    <property type="entry name" value="Nucleic acid-binding proteins"/>
    <property type="match status" value="1"/>
</dbReference>
<dbReference type="GO" id="GO:0017101">
    <property type="term" value="C:aminoacyl-tRNA synthetase multienzyme complex"/>
    <property type="evidence" value="ECO:0007669"/>
    <property type="project" value="TreeGrafter"/>
</dbReference>
<feature type="binding site" evidence="10">
    <location>
        <position position="357"/>
    </location>
    <ligand>
        <name>ATP</name>
        <dbReference type="ChEBI" id="CHEBI:30616"/>
    </ligand>
</feature>
<evidence type="ECO:0000256" key="9">
    <source>
        <dbReference type="ARBA" id="ARBA00023146"/>
    </source>
</evidence>
<feature type="region of interest" description="Aspartate" evidence="10">
    <location>
        <begin position="189"/>
        <end position="192"/>
    </location>
</feature>
<comment type="caution">
    <text evidence="12">The sequence shown here is derived from an EMBL/GenBank/DDBJ whole genome shotgun (WGS) entry which is preliminary data.</text>
</comment>
<keyword evidence="5 10" id="KW-0547">Nucleotide-binding</keyword>
<keyword evidence="13" id="KW-1185">Reference proteome</keyword>
<dbReference type="InterPro" id="IPR004523">
    <property type="entry name" value="Asp-tRNA_synthase_2"/>
</dbReference>
<evidence type="ECO:0000256" key="2">
    <source>
        <dbReference type="ARBA" id="ARBA00005312"/>
    </source>
</evidence>
<dbReference type="PATRIC" id="fig|699431.3.peg.2923"/>
<dbReference type="GO" id="GO:0050560">
    <property type="term" value="F:aspartate-tRNA(Asn) ligase activity"/>
    <property type="evidence" value="ECO:0007669"/>
    <property type="project" value="UniProtKB-EC"/>
</dbReference>
<dbReference type="Pfam" id="PF01336">
    <property type="entry name" value="tRNA_anti-codon"/>
    <property type="match status" value="1"/>
</dbReference>
<name>A0A0P7HEI9_9EURY</name>
<dbReference type="Gene3D" id="3.30.930.10">
    <property type="entry name" value="Bira Bifunctional Protein, Domain 2"/>
    <property type="match status" value="1"/>
</dbReference>
<dbReference type="PRINTS" id="PR01042">
    <property type="entry name" value="TRNASYNTHASP"/>
</dbReference>
<keyword evidence="9 10" id="KW-0030">Aminoacyl-tRNA synthetase</keyword>
<evidence type="ECO:0000256" key="1">
    <source>
        <dbReference type="ARBA" id="ARBA00004496"/>
    </source>
</evidence>
<dbReference type="NCBIfam" id="NF003483">
    <property type="entry name" value="PRK05159.1"/>
    <property type="match status" value="1"/>
</dbReference>
<dbReference type="OrthoDB" id="5908at2157"/>
<keyword evidence="7 10" id="KW-0460">Magnesium</keyword>
<comment type="subcellular location">
    <subcellularLocation>
        <location evidence="1 10">Cytoplasm</location>
    </subcellularLocation>
</comment>
<feature type="binding site" evidence="10">
    <location>
        <position position="360"/>
    </location>
    <ligand>
        <name>L-aspartate</name>
        <dbReference type="ChEBI" id="CHEBI:29991"/>
    </ligand>
</feature>
<dbReference type="GO" id="GO:0004815">
    <property type="term" value="F:aspartate-tRNA ligase activity"/>
    <property type="evidence" value="ECO:0007669"/>
    <property type="project" value="UniProtKB-UniRule"/>
</dbReference>
<evidence type="ECO:0000256" key="4">
    <source>
        <dbReference type="ARBA" id="ARBA00022598"/>
    </source>
</evidence>
<keyword evidence="4 10" id="KW-0436">Ligase</keyword>
<comment type="function">
    <text evidence="10">Aspartyl-tRNA synthetase with relaxed tRNA specificity since it is able to aspartylate not only its cognate tRNA(Asp) but also tRNA(Asn). Reaction proceeds in two steps: L-aspartate is first activated by ATP to form Asp-AMP and then transferred to the acceptor end of tRNA(Asp/Asn).</text>
</comment>
<dbReference type="InterPro" id="IPR012340">
    <property type="entry name" value="NA-bd_OB-fold"/>
</dbReference>
<dbReference type="Proteomes" id="UP000050535">
    <property type="component" value="Unassembled WGS sequence"/>
</dbReference>
<dbReference type="InterPro" id="IPR002312">
    <property type="entry name" value="Asp/Asn-tRNA-synth_IIb"/>
</dbReference>
<dbReference type="SUPFAM" id="SSF55681">
    <property type="entry name" value="Class II aaRS and biotin synthetases"/>
    <property type="match status" value="1"/>
</dbReference>
<dbReference type="InterPro" id="IPR045864">
    <property type="entry name" value="aa-tRNA-synth_II/BPL/LPL"/>
</dbReference>
<dbReference type="PROSITE" id="PS50862">
    <property type="entry name" value="AA_TRNA_LIGASE_II"/>
    <property type="match status" value="1"/>
</dbReference>
<evidence type="ECO:0000256" key="5">
    <source>
        <dbReference type="ARBA" id="ARBA00022741"/>
    </source>
</evidence>
<gene>
    <name evidence="12" type="primary">aspS_3</name>
    <name evidence="10" type="synonym">aspS</name>
    <name evidence="12" type="ORF">SY89_02865</name>
</gene>
<evidence type="ECO:0000256" key="3">
    <source>
        <dbReference type="ARBA" id="ARBA00022490"/>
    </source>
</evidence>
<organism evidence="12 13">
    <name type="scientific">Halolamina pelagica</name>
    <dbReference type="NCBI Taxonomy" id="699431"/>
    <lineage>
        <taxon>Archaea</taxon>
        <taxon>Methanobacteriati</taxon>
        <taxon>Methanobacteriota</taxon>
        <taxon>Stenosarchaea group</taxon>
        <taxon>Halobacteria</taxon>
        <taxon>Halobacteriales</taxon>
        <taxon>Haloferacaceae</taxon>
    </lineage>
</organism>
<evidence type="ECO:0000313" key="12">
    <source>
        <dbReference type="EMBL" id="KPN32105.1"/>
    </source>
</evidence>
<feature type="site" description="Important for tRNA non-discrimination" evidence="10">
    <location>
        <position position="82"/>
    </location>
</feature>
<dbReference type="HAMAP" id="MF_02075">
    <property type="entry name" value="Asp_tRNA_synth_type2"/>
    <property type="match status" value="1"/>
</dbReference>
<comment type="subunit">
    <text evidence="10">Homodimer.</text>
</comment>
<dbReference type="EMBL" id="LGUC01000001">
    <property type="protein sequence ID" value="KPN32105.1"/>
    <property type="molecule type" value="Genomic_DNA"/>
</dbReference>
<protein>
    <recommendedName>
        <fullName evidence="10">Aspartate--tRNA(Asp/Asn) ligase</fullName>
        <ecNumber evidence="10">6.1.1.23</ecNumber>
    </recommendedName>
    <alternativeName>
        <fullName evidence="10">Aspartyl-tRNA synthetase</fullName>
        <shortName evidence="10">AspRS</shortName>
    </alternativeName>
    <alternativeName>
        <fullName evidence="10">Non-discriminating aspartyl-tRNA synthetase</fullName>
        <shortName evidence="10">ND-AspRS</shortName>
    </alternativeName>
</protein>
<comment type="cofactor">
    <cofactor evidence="10">
        <name>Mg(2+)</name>
        <dbReference type="ChEBI" id="CHEBI:18420"/>
    </cofactor>
    <text evidence="10">Binds 3 Mg(2+) cations per subunit. The strongest magnesium site (Mg1) is bound to the beta- and gamma-phosphates of ATP and four water molecules complete its coordination sphere.</text>
</comment>
<dbReference type="STRING" id="699431.SY89_02865"/>
<feature type="binding site" evidence="10">
    <location>
        <position position="364"/>
    </location>
    <ligand>
        <name>L-aspartate</name>
        <dbReference type="ChEBI" id="CHEBI:29991"/>
    </ligand>
</feature>
<feature type="binding site" evidence="10">
    <location>
        <position position="360"/>
    </location>
    <ligand>
        <name>Mg(2+)</name>
        <dbReference type="ChEBI" id="CHEBI:18420"/>
        <label>2</label>
    </ligand>
</feature>
<dbReference type="GO" id="GO:0005524">
    <property type="term" value="F:ATP binding"/>
    <property type="evidence" value="ECO:0007669"/>
    <property type="project" value="UniProtKB-UniRule"/>
</dbReference>
<keyword evidence="6 10" id="KW-0067">ATP-binding</keyword>
<reference evidence="13" key="1">
    <citation type="submission" date="2013-11" db="EMBL/GenBank/DDBJ databases">
        <authorList>
            <person name="Hoang H.T."/>
            <person name="Killian M.L."/>
            <person name="Madson D.M."/>
            <person name="Arruda P.H.E."/>
            <person name="Sun D."/>
            <person name="Schwartz K.J."/>
            <person name="Yoon K."/>
        </authorList>
    </citation>
    <scope>NUCLEOTIDE SEQUENCE [LARGE SCALE GENOMIC DNA]</scope>
    <source>
        <strain evidence="13">CDK2</strain>
    </source>
</reference>
<dbReference type="GO" id="GO:0003723">
    <property type="term" value="F:RNA binding"/>
    <property type="evidence" value="ECO:0007669"/>
    <property type="project" value="TreeGrafter"/>
</dbReference>
<dbReference type="GO" id="GO:0006422">
    <property type="term" value="P:aspartyl-tRNA aminoacylation"/>
    <property type="evidence" value="ECO:0007669"/>
    <property type="project" value="UniProtKB-UniRule"/>
</dbReference>
<evidence type="ECO:0000256" key="6">
    <source>
        <dbReference type="ARBA" id="ARBA00022840"/>
    </source>
</evidence>
<feature type="binding site" evidence="10">
    <location>
        <position position="167"/>
    </location>
    <ligand>
        <name>L-aspartate</name>
        <dbReference type="ChEBI" id="CHEBI:29991"/>
    </ligand>
</feature>
<dbReference type="Pfam" id="PF00152">
    <property type="entry name" value="tRNA-synt_2"/>
    <property type="match status" value="1"/>
</dbReference>
<dbReference type="Gene3D" id="2.40.50.140">
    <property type="entry name" value="Nucleic acid-binding proteins"/>
    <property type="match status" value="1"/>
</dbReference>
<dbReference type="RefSeq" id="WP_054584463.1">
    <property type="nucleotide sequence ID" value="NZ_LGUC01000001.1"/>
</dbReference>
<comment type="similarity">
    <text evidence="2 10">Belongs to the class-II aminoacyl-tRNA synthetase family. Type 2 subfamily.</text>
</comment>
<feature type="binding site" evidence="10">
    <location>
        <position position="357"/>
    </location>
    <ligand>
        <name>Mg(2+)</name>
        <dbReference type="ChEBI" id="CHEBI:18420"/>
        <label>3</label>
    </ligand>
</feature>
<dbReference type="PANTHER" id="PTHR43450">
    <property type="entry name" value="ASPARTYL-TRNA SYNTHETASE"/>
    <property type="match status" value="1"/>
</dbReference>
<feature type="binding site" evidence="10">
    <location>
        <begin position="219"/>
        <end position="221"/>
    </location>
    <ligand>
        <name>ATP</name>
        <dbReference type="ChEBI" id="CHEBI:30616"/>
    </ligand>
</feature>
<comment type="caution">
    <text evidence="10">Lacks conserved residue(s) required for the propagation of feature annotation.</text>
</comment>
<dbReference type="InterPro" id="IPR006195">
    <property type="entry name" value="aa-tRNA-synth_II"/>
</dbReference>
<evidence type="ECO:0000256" key="7">
    <source>
        <dbReference type="ARBA" id="ARBA00022842"/>
    </source>
</evidence>
<dbReference type="InterPro" id="IPR004364">
    <property type="entry name" value="Aa-tRNA-synt_II"/>
</dbReference>
<evidence type="ECO:0000313" key="13">
    <source>
        <dbReference type="Proteomes" id="UP000050535"/>
    </source>
</evidence>
<dbReference type="GO" id="GO:0000287">
    <property type="term" value="F:magnesium ion binding"/>
    <property type="evidence" value="ECO:0007669"/>
    <property type="project" value="UniProtKB-UniRule"/>
</dbReference>
<dbReference type="FunFam" id="3.30.930.10:FF:000038">
    <property type="entry name" value="Aspartate--tRNA ligase"/>
    <property type="match status" value="1"/>
</dbReference>
<feature type="binding site" evidence="10">
    <location>
        <begin position="211"/>
        <end position="213"/>
    </location>
    <ligand>
        <name>ATP</name>
        <dbReference type="ChEBI" id="CHEBI:30616"/>
    </ligand>
</feature>
<dbReference type="PANTHER" id="PTHR43450:SF1">
    <property type="entry name" value="ASPARTATE--TRNA LIGASE, CYTOPLASMIC"/>
    <property type="match status" value="1"/>
</dbReference>
<comment type="catalytic activity">
    <reaction evidence="10">
        <text>tRNA(Asx) + L-aspartate + ATP = L-aspartyl-tRNA(Asx) + AMP + diphosphate</text>
        <dbReference type="Rhea" id="RHEA:18349"/>
        <dbReference type="Rhea" id="RHEA-COMP:9710"/>
        <dbReference type="Rhea" id="RHEA-COMP:9711"/>
        <dbReference type="ChEBI" id="CHEBI:29991"/>
        <dbReference type="ChEBI" id="CHEBI:30616"/>
        <dbReference type="ChEBI" id="CHEBI:33019"/>
        <dbReference type="ChEBI" id="CHEBI:78442"/>
        <dbReference type="ChEBI" id="CHEBI:78516"/>
        <dbReference type="ChEBI" id="CHEBI:456215"/>
        <dbReference type="EC" id="6.1.1.23"/>
    </reaction>
</comment>
<keyword evidence="8 10" id="KW-0648">Protein biosynthesis</keyword>